<name>A0A0D3FLZ5_9ORYZ</name>
<evidence type="ECO:0000313" key="9">
    <source>
        <dbReference type="Proteomes" id="UP000026960"/>
    </source>
</evidence>
<dbReference type="PROSITE" id="PS01031">
    <property type="entry name" value="SHSP"/>
    <property type="match status" value="1"/>
</dbReference>
<organism evidence="8">
    <name type="scientific">Oryza barthii</name>
    <dbReference type="NCBI Taxonomy" id="65489"/>
    <lineage>
        <taxon>Eukaryota</taxon>
        <taxon>Viridiplantae</taxon>
        <taxon>Streptophyta</taxon>
        <taxon>Embryophyta</taxon>
        <taxon>Tracheophyta</taxon>
        <taxon>Spermatophyta</taxon>
        <taxon>Magnoliopsida</taxon>
        <taxon>Liliopsida</taxon>
        <taxon>Poales</taxon>
        <taxon>Poaceae</taxon>
        <taxon>BOP clade</taxon>
        <taxon>Oryzoideae</taxon>
        <taxon>Oryzeae</taxon>
        <taxon>Oryzinae</taxon>
        <taxon>Oryza</taxon>
    </lineage>
</organism>
<dbReference type="eggNOG" id="KOG0710">
    <property type="taxonomic scope" value="Eukaryota"/>
</dbReference>
<dbReference type="AlphaFoldDB" id="A0A0D3FLZ5"/>
<reference evidence="8" key="2">
    <citation type="submission" date="2015-03" db="UniProtKB">
        <authorList>
            <consortium name="EnsemblPlants"/>
        </authorList>
    </citation>
    <scope>IDENTIFICATION</scope>
</reference>
<dbReference type="Pfam" id="PF00011">
    <property type="entry name" value="HSP20"/>
    <property type="match status" value="1"/>
</dbReference>
<dbReference type="GO" id="GO:0005886">
    <property type="term" value="C:plasma membrane"/>
    <property type="evidence" value="ECO:0007669"/>
    <property type="project" value="UniProtKB-SubCell"/>
</dbReference>
<evidence type="ECO:0000256" key="5">
    <source>
        <dbReference type="RuleBase" id="RU003616"/>
    </source>
</evidence>
<dbReference type="InterPro" id="IPR002068">
    <property type="entry name" value="A-crystallin/Hsp20_dom"/>
</dbReference>
<evidence type="ECO:0000259" key="7">
    <source>
        <dbReference type="PROSITE" id="PS01031"/>
    </source>
</evidence>
<dbReference type="EnsemblPlants" id="OBART03G28110.1">
    <property type="protein sequence ID" value="OBART03G28110.1"/>
    <property type="gene ID" value="OBART03G28110"/>
</dbReference>
<dbReference type="PANTHER" id="PTHR43670:SF64">
    <property type="entry name" value="SHSP DOMAIN-CONTAINING PROTEIN"/>
    <property type="match status" value="1"/>
</dbReference>
<keyword evidence="3" id="KW-0611">Plant defense</keyword>
<evidence type="ECO:0000256" key="4">
    <source>
        <dbReference type="PROSITE-ProRule" id="PRU00285"/>
    </source>
</evidence>
<keyword evidence="6" id="KW-1133">Transmembrane helix</keyword>
<evidence type="ECO:0000256" key="3">
    <source>
        <dbReference type="ARBA" id="ARBA00022821"/>
    </source>
</evidence>
<dbReference type="HOGENOM" id="CLU_137600_0_0_1"/>
<dbReference type="SUPFAM" id="SSF49764">
    <property type="entry name" value="HSP20-like chaperones"/>
    <property type="match status" value="1"/>
</dbReference>
<dbReference type="InterPro" id="IPR008978">
    <property type="entry name" value="HSP20-like_chaperone"/>
</dbReference>
<evidence type="ECO:0000256" key="6">
    <source>
        <dbReference type="SAM" id="Phobius"/>
    </source>
</evidence>
<keyword evidence="6" id="KW-0472">Membrane</keyword>
<evidence type="ECO:0000313" key="8">
    <source>
        <dbReference type="EnsemblPlants" id="OBART03G28110.1"/>
    </source>
</evidence>
<evidence type="ECO:0000256" key="2">
    <source>
        <dbReference type="ARBA" id="ARBA00022475"/>
    </source>
</evidence>
<dbReference type="GO" id="GO:0034605">
    <property type="term" value="P:cellular response to heat"/>
    <property type="evidence" value="ECO:0007669"/>
    <property type="project" value="TreeGrafter"/>
</dbReference>
<evidence type="ECO:0000256" key="1">
    <source>
        <dbReference type="ARBA" id="ARBA00004162"/>
    </source>
</evidence>
<reference evidence="8" key="1">
    <citation type="journal article" date="2009" name="Rice">
        <title>De Novo Next Generation Sequencing of Plant Genomes.</title>
        <authorList>
            <person name="Rounsley S."/>
            <person name="Marri P.R."/>
            <person name="Yu Y."/>
            <person name="He R."/>
            <person name="Sisneros N."/>
            <person name="Goicoechea J.L."/>
            <person name="Lee S.J."/>
            <person name="Angelova A."/>
            <person name="Kudrna D."/>
            <person name="Luo M."/>
            <person name="Affourtit J."/>
            <person name="Desany B."/>
            <person name="Knight J."/>
            <person name="Niazi F."/>
            <person name="Egholm M."/>
            <person name="Wing R.A."/>
        </authorList>
    </citation>
    <scope>NUCLEOTIDE SEQUENCE [LARGE SCALE GENOMIC DNA]</scope>
    <source>
        <strain evidence="8">cv. IRGC 105608</strain>
    </source>
</reference>
<dbReference type="GO" id="GO:0006952">
    <property type="term" value="P:defense response"/>
    <property type="evidence" value="ECO:0007669"/>
    <property type="project" value="UniProtKB-KW"/>
</dbReference>
<dbReference type="Proteomes" id="UP000026960">
    <property type="component" value="Chromosome 3"/>
</dbReference>
<dbReference type="PANTHER" id="PTHR43670">
    <property type="entry name" value="HEAT SHOCK PROTEIN 26"/>
    <property type="match status" value="1"/>
</dbReference>
<keyword evidence="6" id="KW-0812">Transmembrane</keyword>
<feature type="domain" description="SHSP" evidence="7">
    <location>
        <begin position="23"/>
        <end position="127"/>
    </location>
</feature>
<feature type="transmembrane region" description="Helical" evidence="6">
    <location>
        <begin position="123"/>
        <end position="141"/>
    </location>
</feature>
<accession>A0A0D3FLZ5</accession>
<sequence>MDTRGVIRTFEEYDAAVEWSRSAEADAVKISLPGKNTINSIHLSLDQLGFKREEIRVLVDNHGHLRTRGERPVAGNRWSRFQKDFQLPADCNVDGIRAKFENEALTITLPKKTPSPLTPRRQLVNVAVAAVVLLGITLYVWNTLRNAATGGGGNGHGASYSDEM</sequence>
<dbReference type="PaxDb" id="65489-OBART03G28110.1"/>
<comment type="similarity">
    <text evidence="4 5">Belongs to the small heat shock protein (HSP20) family.</text>
</comment>
<keyword evidence="9" id="KW-1185">Reference proteome</keyword>
<protein>
    <recommendedName>
        <fullName evidence="7">SHSP domain-containing protein</fullName>
    </recommendedName>
</protein>
<dbReference type="Gramene" id="OBART03G28110.1">
    <property type="protein sequence ID" value="OBART03G28110.1"/>
    <property type="gene ID" value="OBART03G28110"/>
</dbReference>
<dbReference type="Gene3D" id="2.60.40.790">
    <property type="match status" value="1"/>
</dbReference>
<keyword evidence="2" id="KW-1003">Cell membrane</keyword>
<proteinExistence type="inferred from homology"/>
<dbReference type="STRING" id="65489.A0A0D3FLZ5"/>
<comment type="subcellular location">
    <subcellularLocation>
        <location evidence="1">Cell membrane</location>
        <topology evidence="1">Single-pass membrane protein</topology>
    </subcellularLocation>
</comment>